<evidence type="ECO:0000313" key="2">
    <source>
        <dbReference type="Proteomes" id="UP001056837"/>
    </source>
</evidence>
<accession>A0AAE9SI53</accession>
<proteinExistence type="predicted"/>
<organism evidence="1 2">
    <name type="scientific">Tenacibaculum mesophilum</name>
    <dbReference type="NCBI Taxonomy" id="104268"/>
    <lineage>
        <taxon>Bacteria</taxon>
        <taxon>Pseudomonadati</taxon>
        <taxon>Bacteroidota</taxon>
        <taxon>Flavobacteriia</taxon>
        <taxon>Flavobacteriales</taxon>
        <taxon>Flavobacteriaceae</taxon>
        <taxon>Tenacibaculum</taxon>
    </lineage>
</organism>
<dbReference type="Proteomes" id="UP001056837">
    <property type="component" value="Chromosome"/>
</dbReference>
<sequence>MATLTVKPSNTLKIKTQRVKKAYLAKKEIKGTEKTGETESYTFKGSNNTSTKARKEKIATIIYKNIKGGLQKKQQQTTVAHIVEVLKKDSYTKGDCIDIPLILPKIEFTKLANANLGDEVYMVVETENMANKRIKLSLKQAEKNCLVEKDSSIVLQQDGKKTSVVETYVSRFAEQNKKNISNAEDFRNFAIDAVTLSPKEEKDQKKYREALNKTTDKKTKLFMVVDAESANQNWFEVKYEEIFDNRPNFWYYGDNNWFELKDNSTLEYNIYSDGKIEKTKISKPQKVIYYYYDSNNKKHTLGEAAIHKTKRHVKKDVISTKEDYILLAYSKDIKEYSSGAVKFAFSTWNSASQRWYINPDCFAGLIGAMIEESIEDLGFNGFSIKNGNTAGGSSSHINGEKGDLRYLSTNKNGERTVLQDSHFDYERQVKFNNALHKFGWGRKSKMYSENFDREVEKEVLDEKNKKKVLKKVKEETLLPHTKHMKKTTGNVKYRHHHHLHLTGFDFSKIKEI</sequence>
<dbReference type="EMBL" id="CP050861">
    <property type="protein sequence ID" value="UTD15241.1"/>
    <property type="molecule type" value="Genomic_DNA"/>
</dbReference>
<evidence type="ECO:0000313" key="1">
    <source>
        <dbReference type="EMBL" id="UTD15241.1"/>
    </source>
</evidence>
<reference evidence="1" key="1">
    <citation type="submission" date="2020-04" db="EMBL/GenBank/DDBJ databases">
        <title>Tenacibaculum mesophilum bac2.</title>
        <authorList>
            <person name="Li M."/>
        </authorList>
    </citation>
    <scope>NUCLEOTIDE SEQUENCE</scope>
    <source>
        <strain evidence="1">Bac2</strain>
    </source>
</reference>
<name>A0AAE9SI53_9FLAO</name>
<protein>
    <submittedName>
        <fullName evidence="1">Uncharacterized protein</fullName>
    </submittedName>
</protein>
<gene>
    <name evidence="1" type="ORF">HER15_07100</name>
</gene>
<dbReference type="RefSeq" id="WP_253680909.1">
    <property type="nucleotide sequence ID" value="NZ_CP050861.1"/>
</dbReference>
<dbReference type="AlphaFoldDB" id="A0AAE9SI53"/>